<sequence length="127" mass="14293">MPLLLDTHALIWWAAGNTILPVNVRRRIEDEEDVFVSAVTVFEITTKFMKGKLQQAAAIAHDVEAYAAGQEFKPLPISLRHAQVAGSLPGPSRDPFDRLLIAQAMVENLQLVSIEQPFDTYPIRRLW</sequence>
<dbReference type="EMBL" id="VDUZ01000034">
    <property type="protein sequence ID" value="TXL72345.1"/>
    <property type="molecule type" value="Genomic_DNA"/>
</dbReference>
<feature type="domain" description="PIN" evidence="1">
    <location>
        <begin position="4"/>
        <end position="113"/>
    </location>
</feature>
<evidence type="ECO:0000313" key="3">
    <source>
        <dbReference type="Proteomes" id="UP000321638"/>
    </source>
</evidence>
<name>A0A5C8PEZ4_9HYPH</name>
<comment type="caution">
    <text evidence="2">The sequence shown here is derived from an EMBL/GenBank/DDBJ whole genome shotgun (WGS) entry which is preliminary data.</text>
</comment>
<dbReference type="InterPro" id="IPR002716">
    <property type="entry name" value="PIN_dom"/>
</dbReference>
<dbReference type="InterPro" id="IPR041705">
    <property type="entry name" value="PIN_Sll0205"/>
</dbReference>
<dbReference type="CDD" id="cd09872">
    <property type="entry name" value="PIN_Sll0205-like"/>
    <property type="match status" value="1"/>
</dbReference>
<protein>
    <submittedName>
        <fullName evidence="2">Type II toxin-antitoxin system VapC family toxin</fullName>
    </submittedName>
</protein>
<organism evidence="2 3">
    <name type="scientific">Vineibacter terrae</name>
    <dbReference type="NCBI Taxonomy" id="2586908"/>
    <lineage>
        <taxon>Bacteria</taxon>
        <taxon>Pseudomonadati</taxon>
        <taxon>Pseudomonadota</taxon>
        <taxon>Alphaproteobacteria</taxon>
        <taxon>Hyphomicrobiales</taxon>
        <taxon>Vineibacter</taxon>
    </lineage>
</organism>
<dbReference type="InterPro" id="IPR052919">
    <property type="entry name" value="TA_system_RNase"/>
</dbReference>
<reference evidence="2 3" key="1">
    <citation type="submission" date="2019-06" db="EMBL/GenBank/DDBJ databases">
        <title>New taxonomy in bacterial strain CC-CFT640, isolated from vineyard.</title>
        <authorList>
            <person name="Lin S.-Y."/>
            <person name="Tsai C.-F."/>
            <person name="Young C.-C."/>
        </authorList>
    </citation>
    <scope>NUCLEOTIDE SEQUENCE [LARGE SCALE GENOMIC DNA]</scope>
    <source>
        <strain evidence="2 3">CC-CFT640</strain>
    </source>
</reference>
<evidence type="ECO:0000259" key="1">
    <source>
        <dbReference type="Pfam" id="PF01850"/>
    </source>
</evidence>
<dbReference type="PANTHER" id="PTHR36173:SF2">
    <property type="entry name" value="RIBONUCLEASE VAPC16"/>
    <property type="match status" value="1"/>
</dbReference>
<dbReference type="Pfam" id="PF01850">
    <property type="entry name" value="PIN"/>
    <property type="match status" value="1"/>
</dbReference>
<keyword evidence="3" id="KW-1185">Reference proteome</keyword>
<dbReference type="PANTHER" id="PTHR36173">
    <property type="entry name" value="RIBONUCLEASE VAPC16-RELATED"/>
    <property type="match status" value="1"/>
</dbReference>
<evidence type="ECO:0000313" key="2">
    <source>
        <dbReference type="EMBL" id="TXL72345.1"/>
    </source>
</evidence>
<dbReference type="SUPFAM" id="SSF88723">
    <property type="entry name" value="PIN domain-like"/>
    <property type="match status" value="1"/>
</dbReference>
<dbReference type="OrthoDB" id="9798990at2"/>
<gene>
    <name evidence="2" type="ORF">FHP25_26325</name>
</gene>
<dbReference type="Proteomes" id="UP000321638">
    <property type="component" value="Unassembled WGS sequence"/>
</dbReference>
<accession>A0A5C8PEZ4</accession>
<dbReference type="RefSeq" id="WP_147849969.1">
    <property type="nucleotide sequence ID" value="NZ_VDUZ01000034.1"/>
</dbReference>
<dbReference type="AlphaFoldDB" id="A0A5C8PEZ4"/>
<dbReference type="InterPro" id="IPR029060">
    <property type="entry name" value="PIN-like_dom_sf"/>
</dbReference>
<dbReference type="Gene3D" id="3.40.50.1010">
    <property type="entry name" value="5'-nuclease"/>
    <property type="match status" value="1"/>
</dbReference>
<proteinExistence type="predicted"/>